<dbReference type="EMBL" id="BAABUJ010000052">
    <property type="protein sequence ID" value="GAA5805867.1"/>
    <property type="molecule type" value="Genomic_DNA"/>
</dbReference>
<keyword evidence="3" id="KW-1185">Reference proteome</keyword>
<dbReference type="Proteomes" id="UP001476247">
    <property type="component" value="Unassembled WGS sequence"/>
</dbReference>
<organism evidence="2 3">
    <name type="scientific">Helicostylum pulchrum</name>
    <dbReference type="NCBI Taxonomy" id="562976"/>
    <lineage>
        <taxon>Eukaryota</taxon>
        <taxon>Fungi</taxon>
        <taxon>Fungi incertae sedis</taxon>
        <taxon>Mucoromycota</taxon>
        <taxon>Mucoromycotina</taxon>
        <taxon>Mucoromycetes</taxon>
        <taxon>Mucorales</taxon>
        <taxon>Mucorineae</taxon>
        <taxon>Mucoraceae</taxon>
        <taxon>Helicostylum</taxon>
    </lineage>
</organism>
<accession>A0ABP9YHU2</accession>
<keyword evidence="1" id="KW-0732">Signal</keyword>
<protein>
    <submittedName>
        <fullName evidence="2">Uncharacterized protein</fullName>
    </submittedName>
</protein>
<proteinExistence type="predicted"/>
<reference evidence="2 3" key="1">
    <citation type="submission" date="2024-04" db="EMBL/GenBank/DDBJ databases">
        <title>genome sequences of Mucor flavus KT1a and Helicostylum pulchrum KT1b strains isolation_sourced from the surface of a dry-aged beef.</title>
        <authorList>
            <person name="Toyotome T."/>
            <person name="Hosono M."/>
            <person name="Torimaru M."/>
            <person name="Fukuda K."/>
            <person name="Mikami N."/>
        </authorList>
    </citation>
    <scope>NUCLEOTIDE SEQUENCE [LARGE SCALE GENOMIC DNA]</scope>
    <source>
        <strain evidence="2 3">KT1b</strain>
    </source>
</reference>
<evidence type="ECO:0000256" key="1">
    <source>
        <dbReference type="SAM" id="SignalP"/>
    </source>
</evidence>
<feature type="chain" id="PRO_5045714138" evidence="1">
    <location>
        <begin position="27"/>
        <end position="495"/>
    </location>
</feature>
<evidence type="ECO:0000313" key="2">
    <source>
        <dbReference type="EMBL" id="GAA5805867.1"/>
    </source>
</evidence>
<sequence length="495" mass="54917">MKASTLLALPMTYCVLLVLLSQEAQAKSASDQVQENVEWTKDQVQAYLDKYHISYDKNDENLMETVQKYRDAAAVNAGLFINDKTSTVKRLIDGLKIQLEKKYKLDANNVQSFTDDIQHELKQLELSGSLTQDKVKQSLDKLQHKAIKQKYVTAAQYKEIANELSSSFATPTWYQRVFHTGPSHSSHFTDDSFHTWIASSITQRLQENKELTKDEINAIVDTLKKAIQSTSSSTQDLTKLASPAWWKQLSRDLEKNAKLKQNQATAVVDSLKDEVNSYKIFAMEYAGDASQHSQNLLASASRYLMDTGNYIYSAVLSPIKARESDASRAVSVASTAAASATDAAGSSASSLRAAATDAAYAATDAAYSAKDAAAASAASATDDAAASASVLRSQASQSVNHAKNNFGHFWRKKELETYKKVGYTEAHIDWVENYLAKTFHDKTNLARESVHEAIRTIRQYLIQTKVQTAAHIDSQLKSLEGLIESWRRTVVRDEL</sequence>
<comment type="caution">
    <text evidence="2">The sequence shown here is derived from an EMBL/GenBank/DDBJ whole genome shotgun (WGS) entry which is preliminary data.</text>
</comment>
<name>A0ABP9YHU2_9FUNG</name>
<evidence type="ECO:0000313" key="3">
    <source>
        <dbReference type="Proteomes" id="UP001476247"/>
    </source>
</evidence>
<feature type="signal peptide" evidence="1">
    <location>
        <begin position="1"/>
        <end position="26"/>
    </location>
</feature>
<gene>
    <name evidence="2" type="ORF">HPULCUR_011393</name>
</gene>